<dbReference type="CDD" id="cd04366">
    <property type="entry name" value="IlGF_insulin_bombyxin_like"/>
    <property type="match status" value="1"/>
</dbReference>
<accession>A0A194Q5I3</accession>
<dbReference type="AlphaFoldDB" id="A0A194Q5I3"/>
<evidence type="ECO:0000256" key="1">
    <source>
        <dbReference type="ARBA" id="ARBA00009034"/>
    </source>
</evidence>
<keyword evidence="9" id="KW-1185">Reference proteome</keyword>
<dbReference type="InterPro" id="IPR016179">
    <property type="entry name" value="Insulin-like"/>
</dbReference>
<keyword evidence="5" id="KW-1015">Disulfide bond</keyword>
<evidence type="ECO:0000313" key="8">
    <source>
        <dbReference type="EMBL" id="KPI98655.1"/>
    </source>
</evidence>
<keyword evidence="4 6" id="KW-0732">Signal</keyword>
<organism evidence="8 9">
    <name type="scientific">Papilio xuthus</name>
    <name type="common">Asian swallowtail butterfly</name>
    <dbReference type="NCBI Taxonomy" id="66420"/>
    <lineage>
        <taxon>Eukaryota</taxon>
        <taxon>Metazoa</taxon>
        <taxon>Ecdysozoa</taxon>
        <taxon>Arthropoda</taxon>
        <taxon>Hexapoda</taxon>
        <taxon>Insecta</taxon>
        <taxon>Pterygota</taxon>
        <taxon>Neoptera</taxon>
        <taxon>Endopterygota</taxon>
        <taxon>Lepidoptera</taxon>
        <taxon>Glossata</taxon>
        <taxon>Ditrysia</taxon>
        <taxon>Papilionoidea</taxon>
        <taxon>Papilionidae</taxon>
        <taxon>Papilioninae</taxon>
        <taxon>Papilio</taxon>
    </lineage>
</organism>
<comment type="subunit">
    <text evidence="2">Heterodimer of a B chain and an A chain linked by two disulfide bonds.</text>
</comment>
<protein>
    <submittedName>
        <fullName evidence="8">Bombyxin A-1-like</fullName>
    </submittedName>
</protein>
<dbReference type="InterPro" id="IPR036438">
    <property type="entry name" value="Insulin-like_sf"/>
</dbReference>
<name>A0A194Q5I3_PAPXU</name>
<sequence>MSPHNIVFLIFTLLATVYCQWGQEQVYCGRRLATTLAFLCNETPVKRNQIADSSWPIVTSQWSNSLGRRKRQVVAECCDKPCAIDELMSYC</sequence>
<gene>
    <name evidence="8" type="ORF">RR46_04628</name>
</gene>
<dbReference type="PRINTS" id="PR00276">
    <property type="entry name" value="INSULINFAMLY"/>
</dbReference>
<dbReference type="SUPFAM" id="SSF56994">
    <property type="entry name" value="Insulin-like"/>
    <property type="match status" value="1"/>
</dbReference>
<dbReference type="EMBL" id="KQ459583">
    <property type="protein sequence ID" value="KPI98655.1"/>
    <property type="molecule type" value="Genomic_DNA"/>
</dbReference>
<evidence type="ECO:0000313" key="9">
    <source>
        <dbReference type="Proteomes" id="UP000053268"/>
    </source>
</evidence>
<dbReference type="GO" id="GO:0005179">
    <property type="term" value="F:hormone activity"/>
    <property type="evidence" value="ECO:0007669"/>
    <property type="project" value="InterPro"/>
</dbReference>
<feature type="domain" description="Insulin-like" evidence="7">
    <location>
        <begin position="25"/>
        <end position="91"/>
    </location>
</feature>
<evidence type="ECO:0000259" key="7">
    <source>
        <dbReference type="SMART" id="SM00078"/>
    </source>
</evidence>
<dbReference type="PANTHER" id="PTHR13647">
    <property type="entry name" value="INSULIN-LIKE PEPTIDE 2-RELATED"/>
    <property type="match status" value="1"/>
</dbReference>
<dbReference type="Proteomes" id="UP000053268">
    <property type="component" value="Unassembled WGS sequence"/>
</dbReference>
<dbReference type="SMART" id="SM00078">
    <property type="entry name" value="IlGF"/>
    <property type="match status" value="1"/>
</dbReference>
<evidence type="ECO:0000256" key="3">
    <source>
        <dbReference type="ARBA" id="ARBA00022685"/>
    </source>
</evidence>
<feature type="chain" id="PRO_5008264061" evidence="6">
    <location>
        <begin position="20"/>
        <end position="91"/>
    </location>
</feature>
<reference evidence="8 9" key="1">
    <citation type="journal article" date="2015" name="Nat. Commun.">
        <title>Outbred genome sequencing and CRISPR/Cas9 gene editing in butterflies.</title>
        <authorList>
            <person name="Li X."/>
            <person name="Fan D."/>
            <person name="Zhang W."/>
            <person name="Liu G."/>
            <person name="Zhang L."/>
            <person name="Zhao L."/>
            <person name="Fang X."/>
            <person name="Chen L."/>
            <person name="Dong Y."/>
            <person name="Chen Y."/>
            <person name="Ding Y."/>
            <person name="Zhao R."/>
            <person name="Feng M."/>
            <person name="Zhu Y."/>
            <person name="Feng Y."/>
            <person name="Jiang X."/>
            <person name="Zhu D."/>
            <person name="Xiang H."/>
            <person name="Feng X."/>
            <person name="Li S."/>
            <person name="Wang J."/>
            <person name="Zhang G."/>
            <person name="Kronforst M.R."/>
            <person name="Wang W."/>
        </authorList>
    </citation>
    <scope>NUCLEOTIDE SEQUENCE [LARGE SCALE GENOMIC DNA]</scope>
    <source>
        <strain evidence="8">Ya'a_city_454_Px</strain>
        <tissue evidence="8">Whole body</tissue>
    </source>
</reference>
<evidence type="ECO:0000256" key="5">
    <source>
        <dbReference type="ARBA" id="ARBA00023157"/>
    </source>
</evidence>
<dbReference type="InterPro" id="IPR022352">
    <property type="entry name" value="Ins/IGF/rlx"/>
</dbReference>
<dbReference type="PANTHER" id="PTHR13647:SF4">
    <property type="entry name" value="INSULIN-LIKE PEPTIDE 1-RELATED"/>
    <property type="match status" value="1"/>
</dbReference>
<evidence type="ECO:0000256" key="6">
    <source>
        <dbReference type="SAM" id="SignalP"/>
    </source>
</evidence>
<dbReference type="Gene3D" id="1.10.100.10">
    <property type="entry name" value="Insulin-like"/>
    <property type="match status" value="1"/>
</dbReference>
<keyword evidence="3" id="KW-0165">Cleavage on pair of basic residues</keyword>
<dbReference type="Pfam" id="PF00049">
    <property type="entry name" value="Insulin"/>
    <property type="match status" value="1"/>
</dbReference>
<evidence type="ECO:0000256" key="2">
    <source>
        <dbReference type="ARBA" id="ARBA00011207"/>
    </source>
</evidence>
<dbReference type="GO" id="GO:0005576">
    <property type="term" value="C:extracellular region"/>
    <property type="evidence" value="ECO:0007669"/>
    <property type="project" value="InterPro"/>
</dbReference>
<evidence type="ECO:0000256" key="4">
    <source>
        <dbReference type="ARBA" id="ARBA00022729"/>
    </source>
</evidence>
<proteinExistence type="inferred from homology"/>
<feature type="signal peptide" evidence="6">
    <location>
        <begin position="1"/>
        <end position="19"/>
    </location>
</feature>
<comment type="similarity">
    <text evidence="1">Belongs to the insulin family.</text>
</comment>